<dbReference type="InterPro" id="IPR036397">
    <property type="entry name" value="RNaseH_sf"/>
</dbReference>
<dbReference type="InterPro" id="IPR052709">
    <property type="entry name" value="Transposase-MT_Hybrid"/>
</dbReference>
<gene>
    <name evidence="1" type="ORF">EZS28_034285</name>
</gene>
<proteinExistence type="predicted"/>
<feature type="non-terminal residue" evidence="1">
    <location>
        <position position="1"/>
    </location>
</feature>
<evidence type="ECO:0000313" key="2">
    <source>
        <dbReference type="Proteomes" id="UP000324800"/>
    </source>
</evidence>
<reference evidence="1 2" key="1">
    <citation type="submission" date="2019-03" db="EMBL/GenBank/DDBJ databases">
        <title>Single cell metagenomics reveals metabolic interactions within the superorganism composed of flagellate Streblomastix strix and complex community of Bacteroidetes bacteria on its surface.</title>
        <authorList>
            <person name="Treitli S.C."/>
            <person name="Kolisko M."/>
            <person name="Husnik F."/>
            <person name="Keeling P."/>
            <person name="Hampl V."/>
        </authorList>
    </citation>
    <scope>NUCLEOTIDE SEQUENCE [LARGE SCALE GENOMIC DNA]</scope>
    <source>
        <strain evidence="1">ST1C</strain>
    </source>
</reference>
<dbReference type="Gene3D" id="3.30.420.10">
    <property type="entry name" value="Ribonuclease H-like superfamily/Ribonuclease H"/>
    <property type="match status" value="1"/>
</dbReference>
<dbReference type="EMBL" id="SNRW01015641">
    <property type="protein sequence ID" value="KAA6370186.1"/>
    <property type="molecule type" value="Genomic_DNA"/>
</dbReference>
<protein>
    <submittedName>
        <fullName evidence="1">Putative mariner transposase</fullName>
    </submittedName>
</protein>
<dbReference type="GO" id="GO:0003676">
    <property type="term" value="F:nucleic acid binding"/>
    <property type="evidence" value="ECO:0007669"/>
    <property type="project" value="InterPro"/>
</dbReference>
<evidence type="ECO:0000313" key="1">
    <source>
        <dbReference type="EMBL" id="KAA6370186.1"/>
    </source>
</evidence>
<dbReference type="OrthoDB" id="616263at2759"/>
<accession>A0A5J4UHA5</accession>
<sequence length="221" mass="25682">LTQAQKGHRVLLAKQLLEWLNFARRSEYEFILTSDSSLVLYSYPNAGKWAPKGTPREEHERTTVASLKSMLTVIFSGKKVWLVDFLPHEIKMNSHVYIDRVLGPTMDAIEDVYPELDREVLLHIDNSPVHNSRMSRSYVKDSSLYRIEHPAYSPDFLPSDFWLFGNLNESMKGWHFQEQGQLENFVRGWLAGQSEAKLRSVFEEWRDRCHAVANSDGSYIF</sequence>
<dbReference type="Proteomes" id="UP000324800">
    <property type="component" value="Unassembled WGS sequence"/>
</dbReference>
<comment type="caution">
    <text evidence="1">The sequence shown here is derived from an EMBL/GenBank/DDBJ whole genome shotgun (WGS) entry which is preliminary data.</text>
</comment>
<organism evidence="1 2">
    <name type="scientific">Streblomastix strix</name>
    <dbReference type="NCBI Taxonomy" id="222440"/>
    <lineage>
        <taxon>Eukaryota</taxon>
        <taxon>Metamonada</taxon>
        <taxon>Preaxostyla</taxon>
        <taxon>Oxymonadida</taxon>
        <taxon>Streblomastigidae</taxon>
        <taxon>Streblomastix</taxon>
    </lineage>
</organism>
<dbReference type="AlphaFoldDB" id="A0A5J4UHA5"/>
<dbReference type="PANTHER" id="PTHR46060">
    <property type="entry name" value="MARINER MOS1 TRANSPOSASE-LIKE PROTEIN"/>
    <property type="match status" value="1"/>
</dbReference>
<name>A0A5J4UHA5_9EUKA</name>
<dbReference type="PANTHER" id="PTHR46060:SF1">
    <property type="entry name" value="MARINER MOS1 TRANSPOSASE-LIKE PROTEIN"/>
    <property type="match status" value="1"/>
</dbReference>